<reference evidence="2" key="1">
    <citation type="journal article" date="2017" name="Genome Biol. Evol.">
        <title>The complete genome sequence of the phytopathogenic fungus Sclerotinia sclerotiorum reveals insights into the genome architecture of broad host range pathogens.</title>
        <authorList>
            <person name="Derbyshire M."/>
            <person name="Denton-Giles M."/>
            <person name="Hegedus D."/>
            <person name="Seifbarghy S."/>
            <person name="Rollins J."/>
            <person name="van Kan J."/>
            <person name="Seidl M.F."/>
            <person name="Faino L."/>
            <person name="Mbengue M."/>
            <person name="Navaud O."/>
            <person name="Raffaele S."/>
            <person name="Hammond-Kosack K."/>
            <person name="Heard S."/>
            <person name="Oliver R."/>
        </authorList>
    </citation>
    <scope>NUCLEOTIDE SEQUENCE [LARGE SCALE GENOMIC DNA]</scope>
    <source>
        <strain evidence="2">ATCC 18683 / 1980 / Ss-1</strain>
    </source>
</reference>
<dbReference type="Proteomes" id="UP000177798">
    <property type="component" value="Chromosome 4"/>
</dbReference>
<proteinExistence type="predicted"/>
<gene>
    <name evidence="1" type="ORF">sscle_04g035110</name>
</gene>
<accession>A0A1D9Q1B5</accession>
<name>A0A1D9Q1B5_SCLS1</name>
<protein>
    <submittedName>
        <fullName evidence="1">Uncharacterized protein</fullName>
    </submittedName>
</protein>
<sequence length="83" mass="9487">MDDSHPCTNGGESWFYDNTWNWNDDQNGEGKLPDSWFPGWLCPILQWGAVIITGTTINAYLKVHVTGLRHDGFDKLCSMHNFN</sequence>
<evidence type="ECO:0000313" key="2">
    <source>
        <dbReference type="Proteomes" id="UP000177798"/>
    </source>
</evidence>
<evidence type="ECO:0000313" key="1">
    <source>
        <dbReference type="EMBL" id="APA08741.1"/>
    </source>
</evidence>
<dbReference type="VEuPathDB" id="FungiDB:sscle_04g035110"/>
<dbReference type="AlphaFoldDB" id="A0A1D9Q1B5"/>
<dbReference type="EMBL" id="CP017817">
    <property type="protein sequence ID" value="APA08741.1"/>
    <property type="molecule type" value="Genomic_DNA"/>
</dbReference>
<dbReference type="KEGG" id="ssl:SS1G_02513"/>
<organism evidence="1 2">
    <name type="scientific">Sclerotinia sclerotiorum (strain ATCC 18683 / 1980 / Ss-1)</name>
    <name type="common">White mold</name>
    <name type="synonym">Whetzelinia sclerotiorum</name>
    <dbReference type="NCBI Taxonomy" id="665079"/>
    <lineage>
        <taxon>Eukaryota</taxon>
        <taxon>Fungi</taxon>
        <taxon>Dikarya</taxon>
        <taxon>Ascomycota</taxon>
        <taxon>Pezizomycotina</taxon>
        <taxon>Leotiomycetes</taxon>
        <taxon>Helotiales</taxon>
        <taxon>Sclerotiniaceae</taxon>
        <taxon>Sclerotinia</taxon>
    </lineage>
</organism>
<dbReference type="RefSeq" id="XP_001596293.1">
    <property type="nucleotide sequence ID" value="XM_001596243.1"/>
</dbReference>